<name>A0A7J0DHF8_9ERIC</name>
<dbReference type="EMBL" id="BJWL01000226">
    <property type="protein sequence ID" value="GFS35290.1"/>
    <property type="molecule type" value="Genomic_DNA"/>
</dbReference>
<proteinExistence type="predicted"/>
<evidence type="ECO:0000313" key="3">
    <source>
        <dbReference type="Proteomes" id="UP000585474"/>
    </source>
</evidence>
<dbReference type="InterPro" id="IPR026960">
    <property type="entry name" value="RVT-Znf"/>
</dbReference>
<protein>
    <recommendedName>
        <fullName evidence="1">Reverse transcriptase zinc-binding domain-containing protein</fullName>
    </recommendedName>
</protein>
<comment type="caution">
    <text evidence="2">The sequence shown here is derived from an EMBL/GenBank/DDBJ whole genome shotgun (WGS) entry which is preliminary data.</text>
</comment>
<evidence type="ECO:0000313" key="2">
    <source>
        <dbReference type="EMBL" id="GFS35290.1"/>
    </source>
</evidence>
<reference evidence="3" key="1">
    <citation type="submission" date="2019-07" db="EMBL/GenBank/DDBJ databases">
        <title>De Novo Assembly of kiwifruit Actinidia rufa.</title>
        <authorList>
            <person name="Sugita-Konishi S."/>
            <person name="Sato K."/>
            <person name="Mori E."/>
            <person name="Abe Y."/>
            <person name="Kisaki G."/>
            <person name="Hamano K."/>
            <person name="Suezawa K."/>
            <person name="Otani M."/>
            <person name="Fukuda T."/>
            <person name="Manabe T."/>
            <person name="Gomi K."/>
            <person name="Tabuchi M."/>
            <person name="Akimitsu K."/>
            <person name="Kataoka I."/>
        </authorList>
    </citation>
    <scope>NUCLEOTIDE SEQUENCE [LARGE SCALE GENOMIC DNA]</scope>
    <source>
        <strain evidence="3">cv. Fuchu</strain>
    </source>
</reference>
<dbReference type="Proteomes" id="UP000585474">
    <property type="component" value="Unassembled WGS sequence"/>
</dbReference>
<gene>
    <name evidence="2" type="ORF">Acr_00g0038900</name>
</gene>
<dbReference type="Pfam" id="PF13966">
    <property type="entry name" value="zf-RVT"/>
    <property type="match status" value="1"/>
</dbReference>
<sequence>MNGKLVDDGQATELMRATTDKEIKESLFRISREDLESIKSVSGFTVGRLPFRYLGLPVSSTKLTIAQFQPFTDRISGHLNTWTSLKLSYAGRCELISSVLQGVECFWLASLPIPTGIRERLIRMCRNFLWGGKCFVSKKPLVAWDSICLPKMEGGLGFKNLEAWNLALLSKNLWNIQAKKDTLWIRWVHQHYLQNTSIWEYTGNKRDSAMMKQMLLIRDKIFAMDGSMQAVSNRMGQWVLEGRFHSNLAYEFFRPRKEIITWPKMVWSSCIMPKHSFILWLGLKDRLLTRDKIQEFSEDTSCPLCTNLDESVDHLFFQCNVAKQGVGNGDSSQGQENRACMRSFTTFGKPEMRGYLKGPVPISFAVDASCCRADLGMMLVGAYCCCPPISLLMWGLVGSSLDVWLLLFLGATAHC</sequence>
<accession>A0A7J0DHF8</accession>
<feature type="domain" description="Reverse transcriptase zinc-binding" evidence="1">
    <location>
        <begin position="244"/>
        <end position="324"/>
    </location>
</feature>
<dbReference type="OrthoDB" id="1244997at2759"/>
<dbReference type="PANTHER" id="PTHR33116">
    <property type="entry name" value="REVERSE TRANSCRIPTASE ZINC-BINDING DOMAIN-CONTAINING PROTEIN-RELATED-RELATED"/>
    <property type="match status" value="1"/>
</dbReference>
<keyword evidence="3" id="KW-1185">Reference proteome</keyword>
<dbReference type="AlphaFoldDB" id="A0A7J0DHF8"/>
<organism evidence="2 3">
    <name type="scientific">Actinidia rufa</name>
    <dbReference type="NCBI Taxonomy" id="165716"/>
    <lineage>
        <taxon>Eukaryota</taxon>
        <taxon>Viridiplantae</taxon>
        <taxon>Streptophyta</taxon>
        <taxon>Embryophyta</taxon>
        <taxon>Tracheophyta</taxon>
        <taxon>Spermatophyta</taxon>
        <taxon>Magnoliopsida</taxon>
        <taxon>eudicotyledons</taxon>
        <taxon>Gunneridae</taxon>
        <taxon>Pentapetalae</taxon>
        <taxon>asterids</taxon>
        <taxon>Ericales</taxon>
        <taxon>Actinidiaceae</taxon>
        <taxon>Actinidia</taxon>
    </lineage>
</organism>
<dbReference type="PANTHER" id="PTHR33116:SF80">
    <property type="entry name" value="REVERSE TRANSCRIPTASE ZINC-BINDING DOMAIN-CONTAINING PROTEIN"/>
    <property type="match status" value="1"/>
</dbReference>
<evidence type="ECO:0000259" key="1">
    <source>
        <dbReference type="Pfam" id="PF13966"/>
    </source>
</evidence>